<feature type="transmembrane region" description="Helical" evidence="21">
    <location>
        <begin position="2132"/>
        <end position="2154"/>
    </location>
</feature>
<feature type="transmembrane region" description="Helical" evidence="21">
    <location>
        <begin position="2406"/>
        <end position="2429"/>
    </location>
</feature>
<evidence type="ECO:0000256" key="14">
    <source>
        <dbReference type="ARBA" id="ARBA00023136"/>
    </source>
</evidence>
<evidence type="ECO:0000256" key="5">
    <source>
        <dbReference type="ARBA" id="ARBA00022553"/>
    </source>
</evidence>
<evidence type="ECO:0000256" key="7">
    <source>
        <dbReference type="ARBA" id="ARBA00022673"/>
    </source>
</evidence>
<evidence type="ECO:0000256" key="17">
    <source>
        <dbReference type="ARBA" id="ARBA00023286"/>
    </source>
</evidence>
<keyword evidence="18 21" id="KW-0407">Ion channel</keyword>
<dbReference type="InterPro" id="IPR036300">
    <property type="entry name" value="MIR_dom_sf"/>
</dbReference>
<keyword evidence="19" id="KW-0968">Cytoplasmic vesicle</keyword>
<keyword evidence="7 21" id="KW-0107">Calcium channel</keyword>
<comment type="similarity">
    <text evidence="3 21">Belongs to the InsP3 receptor family.</text>
</comment>
<comment type="subcellular location">
    <subcellularLocation>
        <location evidence="2">Cytoplasmic vesicle</location>
        <location evidence="2">Secretory vesicle membrane</location>
        <topology evidence="2">Multi-pass membrane protein</topology>
    </subcellularLocation>
    <subcellularLocation>
        <location evidence="1 21">Endoplasmic reticulum membrane</location>
        <topology evidence="1 21">Multi-pass membrane protein</topology>
    </subcellularLocation>
</comment>
<dbReference type="FunFam" id="1.25.10.30:FF:000001">
    <property type="entry name" value="Inositol 1,4,5-trisphosphate receptor, type 2"/>
    <property type="match status" value="1"/>
</dbReference>
<dbReference type="Gene3D" id="2.80.10.50">
    <property type="match status" value="2"/>
</dbReference>
<dbReference type="InterPro" id="IPR014821">
    <property type="entry name" value="Ins145_P3_rcpt"/>
</dbReference>
<proteinExistence type="inferred from homology"/>
<keyword evidence="16 21" id="KW-0675">Receptor</keyword>
<keyword evidence="25" id="KW-1185">Reference proteome</keyword>
<dbReference type="PANTHER" id="PTHR45816:SF1">
    <property type="entry name" value="INOSITOL 1,4,5-TRISPHOSPHATE RECEPTOR"/>
    <property type="match status" value="1"/>
</dbReference>
<dbReference type="GO" id="GO:0030658">
    <property type="term" value="C:transport vesicle membrane"/>
    <property type="evidence" value="ECO:0007669"/>
    <property type="project" value="UniProtKB-SubCell"/>
</dbReference>
<evidence type="ECO:0000256" key="19">
    <source>
        <dbReference type="ARBA" id="ARBA00023329"/>
    </source>
</evidence>
<dbReference type="PANTHER" id="PTHR45816">
    <property type="entry name" value="MIR DOMAIN-CONTAINING PROTEIN"/>
    <property type="match status" value="1"/>
</dbReference>
<keyword evidence="4 21" id="KW-0813">Transport</keyword>
<dbReference type="InterPro" id="IPR000493">
    <property type="entry name" value="InsP3_rcpt"/>
</dbReference>
<keyword evidence="12 21" id="KW-1133">Transmembrane helix</keyword>
<reference evidence="24" key="2">
    <citation type="submission" date="2025-09" db="UniProtKB">
        <authorList>
            <consortium name="Ensembl"/>
        </authorList>
    </citation>
    <scope>IDENTIFICATION</scope>
</reference>
<organism evidence="24 25">
    <name type="scientific">Cyclopterus lumpus</name>
    <name type="common">Lumpsucker</name>
    <dbReference type="NCBI Taxonomy" id="8103"/>
    <lineage>
        <taxon>Eukaryota</taxon>
        <taxon>Metazoa</taxon>
        <taxon>Chordata</taxon>
        <taxon>Craniata</taxon>
        <taxon>Vertebrata</taxon>
        <taxon>Euteleostomi</taxon>
        <taxon>Actinopterygii</taxon>
        <taxon>Neopterygii</taxon>
        <taxon>Teleostei</taxon>
        <taxon>Neoteleostei</taxon>
        <taxon>Acanthomorphata</taxon>
        <taxon>Eupercaria</taxon>
        <taxon>Perciformes</taxon>
        <taxon>Cottioidei</taxon>
        <taxon>Cottales</taxon>
        <taxon>Cyclopteridae</taxon>
        <taxon>Cyclopterus</taxon>
    </lineage>
</organism>
<dbReference type="PRINTS" id="PR00779">
    <property type="entry name" value="INSP3RECEPTR"/>
</dbReference>
<dbReference type="InterPro" id="IPR035910">
    <property type="entry name" value="RyR/IP3R_RIH_dom_sf"/>
</dbReference>
<dbReference type="SUPFAM" id="SSF82109">
    <property type="entry name" value="MIR domain"/>
    <property type="match status" value="2"/>
</dbReference>
<name>A0A8C2WDQ2_CYCLU</name>
<evidence type="ECO:0000256" key="9">
    <source>
        <dbReference type="ARBA" id="ARBA00022737"/>
    </source>
</evidence>
<dbReference type="Pfam" id="PF08709">
    <property type="entry name" value="Ins145_P3_rec"/>
    <property type="match status" value="1"/>
</dbReference>
<dbReference type="GO" id="GO:0005220">
    <property type="term" value="F:inositol 1,4,5-trisphosphate-gated calcium channel activity"/>
    <property type="evidence" value="ECO:0007669"/>
    <property type="project" value="UniProtKB-UniRule"/>
</dbReference>
<dbReference type="SUPFAM" id="SSF100909">
    <property type="entry name" value="IP3 receptor type 1 binding core, domain 2"/>
    <property type="match status" value="2"/>
</dbReference>
<feature type="region of interest" description="Disordered" evidence="22">
    <location>
        <begin position="1110"/>
        <end position="1136"/>
    </location>
</feature>
<evidence type="ECO:0000256" key="10">
    <source>
        <dbReference type="ARBA" id="ARBA00022824"/>
    </source>
</evidence>
<evidence type="ECO:0000256" key="2">
    <source>
        <dbReference type="ARBA" id="ARBA00004638"/>
    </source>
</evidence>
<evidence type="ECO:0000256" key="12">
    <source>
        <dbReference type="ARBA" id="ARBA00022989"/>
    </source>
</evidence>
<keyword evidence="10 21" id="KW-0256">Endoplasmic reticulum</keyword>
<evidence type="ECO:0000256" key="1">
    <source>
        <dbReference type="ARBA" id="ARBA00004477"/>
    </source>
</evidence>
<gene>
    <name evidence="24" type="primary">itpr3</name>
</gene>
<dbReference type="SMART" id="SM00472">
    <property type="entry name" value="MIR"/>
    <property type="match status" value="4"/>
</dbReference>
<keyword evidence="11 21" id="KW-0106">Calcium</keyword>
<dbReference type="GO" id="GO:0005789">
    <property type="term" value="C:endoplasmic reticulum membrane"/>
    <property type="evidence" value="ECO:0007669"/>
    <property type="project" value="UniProtKB-SubCell"/>
</dbReference>
<keyword evidence="13 21" id="KW-0406">Ion transport</keyword>
<dbReference type="InterPro" id="IPR015925">
    <property type="entry name" value="Ryanodine_IP3_receptor"/>
</dbReference>
<feature type="transmembrane region" description="Helical" evidence="21">
    <location>
        <begin position="2248"/>
        <end position="2276"/>
    </location>
</feature>
<dbReference type="Gene3D" id="1.25.10.30">
    <property type="entry name" value="IP3 receptor type 1 binding core, RIH domain"/>
    <property type="match status" value="1"/>
</dbReference>
<feature type="transmembrane region" description="Helical" evidence="21">
    <location>
        <begin position="2166"/>
        <end position="2183"/>
    </location>
</feature>
<dbReference type="Pfam" id="PF01365">
    <property type="entry name" value="RYDR_ITPR"/>
    <property type="match status" value="2"/>
</dbReference>
<dbReference type="Pfam" id="PF00520">
    <property type="entry name" value="Ion_trans"/>
    <property type="match status" value="1"/>
</dbReference>
<evidence type="ECO:0000256" key="11">
    <source>
        <dbReference type="ARBA" id="ARBA00022837"/>
    </source>
</evidence>
<evidence type="ECO:0000256" key="6">
    <source>
        <dbReference type="ARBA" id="ARBA00022568"/>
    </source>
</evidence>
<keyword evidence="14 21" id="KW-0472">Membrane</keyword>
<feature type="transmembrane region" description="Helical" evidence="21">
    <location>
        <begin position="2204"/>
        <end position="2228"/>
    </location>
</feature>
<comment type="subunit">
    <text evidence="21">Homotetramer.</text>
</comment>
<comment type="function">
    <text evidence="21">Receptor for inositol 1,4,5-trisphosphate, a second messenger that mediates the release of intracellular calcium.</text>
</comment>
<evidence type="ECO:0000256" key="16">
    <source>
        <dbReference type="ARBA" id="ARBA00023170"/>
    </source>
</evidence>
<evidence type="ECO:0000256" key="8">
    <source>
        <dbReference type="ARBA" id="ARBA00022692"/>
    </source>
</evidence>
<dbReference type="InterPro" id="IPR005821">
    <property type="entry name" value="Ion_trans_dom"/>
</dbReference>
<dbReference type="FunFam" id="2.80.10.50:FF:000002">
    <property type="entry name" value="Inositol 1,4,5-trisphosphate receptor type 2"/>
    <property type="match status" value="1"/>
</dbReference>
<accession>A0A8C2WDQ2</accession>
<keyword evidence="15" id="KW-1015">Disulfide bond</keyword>
<evidence type="ECO:0000256" key="15">
    <source>
        <dbReference type="ARBA" id="ARBA00023157"/>
    </source>
</evidence>
<keyword evidence="8 21" id="KW-0812">Transmembrane</keyword>
<dbReference type="InterPro" id="IPR016093">
    <property type="entry name" value="MIR_motif"/>
</dbReference>
<dbReference type="Pfam" id="PF08454">
    <property type="entry name" value="RIH_assoc"/>
    <property type="match status" value="1"/>
</dbReference>
<evidence type="ECO:0000256" key="21">
    <source>
        <dbReference type="RuleBase" id="RU368044"/>
    </source>
</evidence>
<dbReference type="GO" id="GO:0070679">
    <property type="term" value="F:inositol 1,4,5 trisphosphate binding"/>
    <property type="evidence" value="ECO:0007669"/>
    <property type="project" value="UniProtKB-UniRule"/>
</dbReference>
<evidence type="ECO:0000256" key="13">
    <source>
        <dbReference type="ARBA" id="ARBA00023065"/>
    </source>
</evidence>
<comment type="domain">
    <text evidence="21">Composed of a large N-terminal cytoplasmic domain (CD) followed by a juxtamembrane domain (JD) and a transmembrane domain (TMD).</text>
</comment>
<evidence type="ECO:0000259" key="23">
    <source>
        <dbReference type="PROSITE" id="PS50919"/>
    </source>
</evidence>
<feature type="domain" description="MIR" evidence="23">
    <location>
        <begin position="233"/>
        <end position="289"/>
    </location>
</feature>
<feature type="transmembrane region" description="Helical" evidence="21">
    <location>
        <begin position="2297"/>
        <end position="2317"/>
    </location>
</feature>
<sequence length="2584" mass="295935">MSDCASSFLHIGDIVSLYAEGTVNGFISTLGLVDDRCVVEPAAGDLENPPKKFRDCLFKVCPMSRYSAQKQFWKAKQAKHEKDKIADVVLLQKLQHASNLEQKQNETENKKVHGDVVKYGTVLQLLHMKSHKYLTVNKRLPALLEKNAMRVTLDGTGNEGSWLFIQPFWKLRANGDNVVVGDKVILNPVNAGQPLHASNYELTDHPGCKEVNSVNCNTSWKINLFMMFSDHREEVLKGGEVVRLFHAEQEKFLTCDEYKSKLHVFLRTTLRQSATSATSSNALWEIEVVHHDPCRGGAGHWNSLYRFKHLATGNYLAAEENPGYKGDSADIKRSHGERIKYKLVAVAHGNDIASLFELDPTTLQKTDSFVPRNSYVRLRHLCTNTWIQSTNVPIDIDEERPIRLMLGTCPTKEDKEAFAIVSVPVMEIRDLDFANDASAMLSTVVDQFSQGFISQNDRRFAIKLLEDVVFFVADALNSGQPVLDVLMTKVNRERQKLMREQNILKQIFGILKAPFKDRGGGEGPLLRLEELADQKNSPYQYMFRLCYRVLRHSQEDYRKNQEHIAKQFGVMQGQIGYDILAEDTITALLNNNRKLLEKHITKTEVETFVSLVRKNREPRFLDYLSDLCVSNNVAIPVTQELICKCVLDPKNQDILIKTELKLQNHVFLLLLLGPHQFYFCCCLLVQVWLVWTDKTNERQEKGIRQLAQEARQGNAHDENVLTYYRYQLKLFARMCLDRQYLAIDEISKQLDVELIFLCMMDETLPFDIRASFCRLMLHAHVDRDPQELVTPVKFARLWTEIPTSITIKDYDSNMDDSRDNKKNRFSNTMAFMEEYLNNVLNDELPFHNEEKNKLTYEVVSLARHLIYFGFYSFFELLRLTRTLLGIIDCRPNPGYAGVLFHDDGSVKNVKRSIHGMGQMMSTMVLNRKQSIFGGARGAGAGAVLDGQRGSKDSIDKMDLTVMDTKLKILEILQFILNVRLDYRISFLLSVFKKEFVDVYPMADADATTNLEHAAVCEHRKGNSILEVDDEGGRMFLRVLTHLTMHDYPPLVSGALQLLFRHFSQRQEVLQTFKQVQLLISAQDVENYKLIKADLDRLRTLVEKSELWVEKKSSGGGDGKKDKKEKGQKEKQEKGNENYQKVKEILERLNKMCSSGVWKKQQRLLKNMGAHKVMLDLLQVSYDLNDMKMQEIIRYTHLFLQKFCTGNQENQTLLHKNLSLFLNPGLLEAETVQHIFCNNYQLCSEISESVLQHFIHCLATHGRHVQYLYFLHTIIKAEGKYVKKCQDMIMTELTNAGEDVVVFYNDKASFNVMLQLMAESREGVGESSPLRYHISLVELLAACAEGKNVYTEIKCTSLLPLEDVVRVVTHEDCITEVKVAYVNFVNHCYVDTEVEMKEIYTSNHIWNLFEDFTVDMARVCNKRDKRLSDPILEKYIINVVFDTIIAFFSSPFSENSTSLQTHHTIMTQLLQSSVRLLDCPWLQLQHRGQVENCIKTLAMTAKSRSIAIPLDLEAQISIMLSSSALNSLSRSNPNYKSSLRSSRPVAASNPWDYKNIIEKLQDIINTLEERLKPLVNAELSVLVDVLHQPELLFLEGTDARQRCESGGFISKLIQHTNALMSAEEKLCIKVLRTLQEMLIRTLDFDEKGISLRKVLLQNYLFPNKKNSPKNDLAELGASGTQERDWAAVAAVQCRLDREGGTKLFTDLVMSSKNDKIFQESIQLAICLLEGGNTEIQNSFYKLMMGDNKSEKFFKVLHDRMKEAQTDIKATVSVNVGEMTHKANEKDLETGEPGSLPLMVQGQTIAPAVPVQPVAEQKEVEMEMGPAVTIMKPILRFLQLLCENHNHDLQNFLRCQNNKTNYNLVCETLQFLDIMCGSTTGGLGLLGLYINESNVHLITQTLETLTEYCQGPCQENQTCIVTHESNGIDIITALILNDISPLCRYRMEMVLQLKDNASKLLLALMESRHDSENAERILFNLRPRELMEVIKKAYQQDSEFEGGEVSPREVGHNIYILAQQLARHNKVLQNLLKPQKNNKEGEEGISSMVMTPVRLQIVRDDRSMEQIVFPVHPICEFLTEESKIRVFNTTEQDEQGSKVTHFFEQTSFLHGEMEWQKKLRSMPVLYWFSRRMSLWGTISFNLAVFINLIIAFFYPYNSGEGTTIDDSLLLMLFWVLMGLSVLGLFSQRYGLQPLTIALILRSIYHFGIGNTLILLGSLNLLNKVVFVVSFVGNNGTFIMGYRAMVMDVEFLYHLAYVLTSTLGLFVHELFYSILLFDLIYREETLFNVIKSVTRNGRSILLTALLALILVYLFSIVGFLCLKEDFIMEVDPLRPVEKYSDGVLLYKYYYSLVPVVSEEPSSERACDTLLMCIVTVLNHGLRNGGGVGDVLRKPSKNEPLFAARVVYDLLFYFIVIIIVLNLIFGVIIDTFADLRSEKQKKEEVLKTTCFICGLERDKFDNKTVSFEEHIKLEHNIWNYLYFIVLVREKNQTDYTGPESYVAQMIKNNNLDWFPRMQAMSLVVKDGDGEQNEMRMLQDKLATTMKVVLTLTTQLTELKEKCKQRLHHLFADDRIKYFSNICFKFKVS</sequence>
<dbReference type="Gene3D" id="1.10.287.70">
    <property type="match status" value="1"/>
</dbReference>
<evidence type="ECO:0000256" key="18">
    <source>
        <dbReference type="ARBA" id="ARBA00023303"/>
    </source>
</evidence>
<keyword evidence="17 21" id="KW-1071">Ligand-gated ion channel</keyword>
<comment type="catalytic activity">
    <reaction evidence="20">
        <text>Ca(2+)(in) = Ca(2+)(out)</text>
        <dbReference type="Rhea" id="RHEA:29671"/>
        <dbReference type="ChEBI" id="CHEBI:29108"/>
    </reaction>
</comment>
<evidence type="ECO:0000256" key="4">
    <source>
        <dbReference type="ARBA" id="ARBA00022448"/>
    </source>
</evidence>
<dbReference type="PROSITE" id="PS50919">
    <property type="entry name" value="MIR"/>
    <property type="match status" value="3"/>
</dbReference>
<dbReference type="Proteomes" id="UP000694565">
    <property type="component" value="Unplaced"/>
</dbReference>
<protein>
    <recommendedName>
        <fullName evidence="21">Inositol 1,4,5-trisphosphate receptor</fullName>
    </recommendedName>
</protein>
<dbReference type="Pfam" id="PF02815">
    <property type="entry name" value="MIR"/>
    <property type="match status" value="1"/>
</dbReference>
<feature type="domain" description="MIR" evidence="23">
    <location>
        <begin position="114"/>
        <end position="174"/>
    </location>
</feature>
<evidence type="ECO:0000313" key="24">
    <source>
        <dbReference type="Ensembl" id="ENSCLMP00005001081.1"/>
    </source>
</evidence>
<dbReference type="GeneTree" id="ENSGT00940000157078"/>
<dbReference type="InterPro" id="IPR013662">
    <property type="entry name" value="RIH_assoc-dom"/>
</dbReference>
<keyword evidence="5" id="KW-0597">Phosphoprotein</keyword>
<feature type="domain" description="MIR" evidence="23">
    <location>
        <begin position="296"/>
        <end position="361"/>
    </location>
</feature>
<evidence type="ECO:0000313" key="25">
    <source>
        <dbReference type="Proteomes" id="UP000694565"/>
    </source>
</evidence>
<keyword evidence="9" id="KW-0677">Repeat</keyword>
<evidence type="ECO:0000256" key="20">
    <source>
        <dbReference type="ARBA" id="ARBA00036634"/>
    </source>
</evidence>
<evidence type="ECO:0000256" key="22">
    <source>
        <dbReference type="SAM" id="MobiDB-lite"/>
    </source>
</evidence>
<reference evidence="24" key="1">
    <citation type="submission" date="2025-08" db="UniProtKB">
        <authorList>
            <consortium name="Ensembl"/>
        </authorList>
    </citation>
    <scope>IDENTIFICATION</scope>
</reference>
<dbReference type="Ensembl" id="ENSCLMT00005001169.1">
    <property type="protein sequence ID" value="ENSCLMP00005001081.1"/>
    <property type="gene ID" value="ENSCLMG00005000658.1"/>
</dbReference>
<dbReference type="InterPro" id="IPR000699">
    <property type="entry name" value="RIH_dom"/>
</dbReference>
<keyword evidence="6 21" id="KW-0109">Calcium transport</keyword>
<dbReference type="FunFam" id="2.80.10.50:FF:000028">
    <property type="entry name" value="Inositol 1,4,5-trisphosphate receptor type 3"/>
    <property type="match status" value="1"/>
</dbReference>
<evidence type="ECO:0000256" key="3">
    <source>
        <dbReference type="ARBA" id="ARBA00009453"/>
    </source>
</evidence>
<dbReference type="GO" id="GO:0051209">
    <property type="term" value="P:release of sequestered calcium ion into cytosol"/>
    <property type="evidence" value="ECO:0007669"/>
    <property type="project" value="UniProtKB-UniRule"/>
</dbReference>